<keyword evidence="4" id="KW-0346">Stress response</keyword>
<accession>D7E772</accession>
<dbReference type="KEGG" id="mev:Metev_0925"/>
<dbReference type="OrthoDB" id="26084at2157"/>
<feature type="domain" description="SHSP" evidence="3">
    <location>
        <begin position="89"/>
        <end position="184"/>
    </location>
</feature>
<dbReference type="Gene3D" id="2.60.40.790">
    <property type="match status" value="1"/>
</dbReference>
<evidence type="ECO:0000256" key="2">
    <source>
        <dbReference type="RuleBase" id="RU003616"/>
    </source>
</evidence>
<dbReference type="PROSITE" id="PS01031">
    <property type="entry name" value="SHSP"/>
    <property type="match status" value="1"/>
</dbReference>
<comment type="similarity">
    <text evidence="1 2">Belongs to the small heat shock protein (HSP20) family.</text>
</comment>
<proteinExistence type="inferred from homology"/>
<dbReference type="RefSeq" id="WP_013194389.1">
    <property type="nucleotide sequence ID" value="NC_014253.1"/>
</dbReference>
<evidence type="ECO:0000259" key="3">
    <source>
        <dbReference type="PROSITE" id="PS01031"/>
    </source>
</evidence>
<dbReference type="SUPFAM" id="SSF49764">
    <property type="entry name" value="HSP20-like chaperones"/>
    <property type="match status" value="1"/>
</dbReference>
<dbReference type="Proteomes" id="UP000000391">
    <property type="component" value="Chromosome"/>
</dbReference>
<evidence type="ECO:0000313" key="4">
    <source>
        <dbReference type="EMBL" id="ADI73821.1"/>
    </source>
</evidence>
<dbReference type="InterPro" id="IPR008978">
    <property type="entry name" value="HSP20-like_chaperone"/>
</dbReference>
<dbReference type="Pfam" id="PF00011">
    <property type="entry name" value="HSP20"/>
    <property type="match status" value="1"/>
</dbReference>
<dbReference type="InterPro" id="IPR002068">
    <property type="entry name" value="A-crystallin/Hsp20_dom"/>
</dbReference>
<name>D7E772_METEZ</name>
<reference evidence="4 5" key="1">
    <citation type="submission" date="2010-06" db="EMBL/GenBank/DDBJ databases">
        <title>Complete sequence chromosome of Methanohalobium evestigatum Z-7303.</title>
        <authorList>
            <consortium name="US DOE Joint Genome Institute"/>
            <person name="Lucas S."/>
            <person name="Copeland A."/>
            <person name="Lapidus A."/>
            <person name="Cheng J.-F."/>
            <person name="Bruce D."/>
            <person name="Goodwin L."/>
            <person name="Pitluck S."/>
            <person name="Saunders E."/>
            <person name="Detter J.C."/>
            <person name="Han C."/>
            <person name="Tapia R."/>
            <person name="Land M."/>
            <person name="Hauser L."/>
            <person name="Kyrpides N."/>
            <person name="Mikhailova N."/>
            <person name="Sieprawska-Lupa M."/>
            <person name="Whitman W.B."/>
            <person name="Anderson I."/>
            <person name="Woyke T."/>
        </authorList>
    </citation>
    <scope>NUCLEOTIDE SEQUENCE [LARGE SCALE GENOMIC DNA]</scope>
    <source>
        <strain evidence="5">ATCC BAA-1072 / DSM 3721 / NBRC 107634 / OCM 161 / Z-7303</strain>
    </source>
</reference>
<keyword evidence="5" id="KW-1185">Reference proteome</keyword>
<dbReference type="AlphaFoldDB" id="D7E772"/>
<organism evidence="4 5">
    <name type="scientific">Methanohalobium evestigatum (strain ATCC BAA-1072 / DSM 3721 / NBRC 107634 / OCM 161 / Z-7303)</name>
    <dbReference type="NCBI Taxonomy" id="644295"/>
    <lineage>
        <taxon>Archaea</taxon>
        <taxon>Methanobacteriati</taxon>
        <taxon>Methanobacteriota</taxon>
        <taxon>Stenosarchaea group</taxon>
        <taxon>Methanomicrobia</taxon>
        <taxon>Methanosarcinales</taxon>
        <taxon>Methanosarcinaceae</taxon>
        <taxon>Methanohalobium</taxon>
    </lineage>
</organism>
<dbReference type="EMBL" id="CP002069">
    <property type="protein sequence ID" value="ADI73821.1"/>
    <property type="molecule type" value="Genomic_DNA"/>
</dbReference>
<gene>
    <name evidence="4" type="ordered locus">Metev_0925</name>
</gene>
<dbReference type="STRING" id="644295.Metev_0925"/>
<protein>
    <submittedName>
        <fullName evidence="4">Heat shock protein Hsp20</fullName>
    </submittedName>
</protein>
<dbReference type="GeneID" id="9346554"/>
<dbReference type="CDD" id="cd06464">
    <property type="entry name" value="ACD_sHsps-like"/>
    <property type="match status" value="1"/>
</dbReference>
<dbReference type="NCBIfam" id="NF041800">
    <property type="entry name" value="Hsp20"/>
    <property type="match status" value="1"/>
</dbReference>
<evidence type="ECO:0000313" key="5">
    <source>
        <dbReference type="Proteomes" id="UP000000391"/>
    </source>
</evidence>
<dbReference type="HOGENOM" id="CLU_117605_1_0_2"/>
<evidence type="ECO:0000256" key="1">
    <source>
        <dbReference type="PROSITE-ProRule" id="PRU00285"/>
    </source>
</evidence>
<sequence length="184" mass="21245">MTDKRRRRNWFEEFFGSESFENIEDMIEHMIDKLGVNMDDPSEQPYVYGFSITRKPGEDPEIRSFGNFSTEDFNEDYTEYENETTDVKPVSIDERKPLIDVMESDDHVYVVAEMPGVEKEDINLHSTEWTVEITATKGESNYSEIVEFPVKVDPNSASATFKNGVLEIIFDKTDTDQKVAIDIS</sequence>